<evidence type="ECO:0000256" key="2">
    <source>
        <dbReference type="SAM" id="Phobius"/>
    </source>
</evidence>
<comment type="caution">
    <text evidence="5">The sequence shown here is derived from an EMBL/GenBank/DDBJ whole genome shotgun (WGS) entry which is preliminary data.</text>
</comment>
<dbReference type="InterPro" id="IPR036915">
    <property type="entry name" value="Cyclin-like_sf"/>
</dbReference>
<keyword evidence="2" id="KW-1133">Transmembrane helix</keyword>
<feature type="domain" description="Cyclin N-terminal" evidence="3">
    <location>
        <begin position="60"/>
        <end position="123"/>
    </location>
</feature>
<reference evidence="5" key="1">
    <citation type="submission" date="2020-08" db="EMBL/GenBank/DDBJ databases">
        <title>Plant Genome Project.</title>
        <authorList>
            <person name="Zhang R.-G."/>
        </authorList>
    </citation>
    <scope>NUCLEOTIDE SEQUENCE</scope>
    <source>
        <strain evidence="5">WSP0</strain>
        <tissue evidence="5">Leaf</tissue>
    </source>
</reference>
<organism evidence="5 6">
    <name type="scientific">Rhododendron griersonianum</name>
    <dbReference type="NCBI Taxonomy" id="479676"/>
    <lineage>
        <taxon>Eukaryota</taxon>
        <taxon>Viridiplantae</taxon>
        <taxon>Streptophyta</taxon>
        <taxon>Embryophyta</taxon>
        <taxon>Tracheophyta</taxon>
        <taxon>Spermatophyta</taxon>
        <taxon>Magnoliopsida</taxon>
        <taxon>eudicotyledons</taxon>
        <taxon>Gunneridae</taxon>
        <taxon>Pentapetalae</taxon>
        <taxon>asterids</taxon>
        <taxon>Ericales</taxon>
        <taxon>Ericaceae</taxon>
        <taxon>Ericoideae</taxon>
        <taxon>Rhodoreae</taxon>
        <taxon>Rhododendron</taxon>
    </lineage>
</organism>
<dbReference type="Proteomes" id="UP000823749">
    <property type="component" value="Chromosome 4"/>
</dbReference>
<protein>
    <submittedName>
        <fullName evidence="5">Uncharacterized protein</fullName>
    </submittedName>
</protein>
<feature type="transmembrane region" description="Helical" evidence="2">
    <location>
        <begin position="110"/>
        <end position="130"/>
    </location>
</feature>
<accession>A0AAV6KPH0</accession>
<dbReference type="Gene3D" id="1.10.472.10">
    <property type="entry name" value="Cyclin-like"/>
    <property type="match status" value="1"/>
</dbReference>
<dbReference type="AlphaFoldDB" id="A0AAV6KPH0"/>
<keyword evidence="2" id="KW-0472">Membrane</keyword>
<evidence type="ECO:0000259" key="3">
    <source>
        <dbReference type="Pfam" id="PF00134"/>
    </source>
</evidence>
<evidence type="ECO:0000259" key="4">
    <source>
        <dbReference type="Pfam" id="PF02984"/>
    </source>
</evidence>
<dbReference type="InterPro" id="IPR004367">
    <property type="entry name" value="Cyclin_C-dom"/>
</dbReference>
<evidence type="ECO:0000256" key="1">
    <source>
        <dbReference type="ARBA" id="ARBA00023127"/>
    </source>
</evidence>
<evidence type="ECO:0000313" key="6">
    <source>
        <dbReference type="Proteomes" id="UP000823749"/>
    </source>
</evidence>
<sequence length="215" mass="24442">MDELDHLLHCDEGIGDVLDDELDDLLWFDEGVAIDDVKVDIKELSEILDFFKNAEVVSTLHGVQSNIDKDKHSRIVQWIVSICEGFLPATFFSCISLFDRTLVKGSITSNKLRLVAATSLLISVIFVAAAKENCRFFDFKLECMSSYLSELRLLDCSYMEYLPSQVVASAIFVAMFIVCQMRPWFMTVSTFRSGEQIPEEHFEDFQEMLPGELPA</sequence>
<keyword evidence="1" id="KW-0195">Cyclin</keyword>
<feature type="transmembrane region" description="Helical" evidence="2">
    <location>
        <begin position="75"/>
        <end position="98"/>
    </location>
</feature>
<feature type="transmembrane region" description="Helical" evidence="2">
    <location>
        <begin position="161"/>
        <end position="179"/>
    </location>
</feature>
<feature type="domain" description="Cyclin C-terminal" evidence="4">
    <location>
        <begin position="138"/>
        <end position="189"/>
    </location>
</feature>
<dbReference type="SUPFAM" id="SSF47954">
    <property type="entry name" value="Cyclin-like"/>
    <property type="match status" value="2"/>
</dbReference>
<dbReference type="Pfam" id="PF00134">
    <property type="entry name" value="Cyclin_N"/>
    <property type="match status" value="1"/>
</dbReference>
<dbReference type="InterPro" id="IPR006671">
    <property type="entry name" value="Cyclin_N"/>
</dbReference>
<evidence type="ECO:0000313" key="5">
    <source>
        <dbReference type="EMBL" id="KAG5554342.1"/>
    </source>
</evidence>
<keyword evidence="6" id="KW-1185">Reference proteome</keyword>
<dbReference type="Pfam" id="PF02984">
    <property type="entry name" value="Cyclin_C"/>
    <property type="match status" value="1"/>
</dbReference>
<proteinExistence type="predicted"/>
<keyword evidence="2" id="KW-0812">Transmembrane</keyword>
<name>A0AAV6KPH0_9ERIC</name>
<dbReference type="EMBL" id="JACTNZ010000004">
    <property type="protein sequence ID" value="KAG5554342.1"/>
    <property type="molecule type" value="Genomic_DNA"/>
</dbReference>
<gene>
    <name evidence="5" type="ORF">RHGRI_012009</name>
</gene>